<dbReference type="InterPro" id="IPR036249">
    <property type="entry name" value="Thioredoxin-like_sf"/>
</dbReference>
<proteinExistence type="predicted"/>
<dbReference type="EMBL" id="FPHP01000044">
    <property type="protein sequence ID" value="SFV75608.1"/>
    <property type="molecule type" value="Genomic_DNA"/>
</dbReference>
<name>A0A1W1D4U0_9ZZZZ</name>
<reference evidence="1" key="1">
    <citation type="submission" date="2016-10" db="EMBL/GenBank/DDBJ databases">
        <authorList>
            <person name="de Groot N.N."/>
        </authorList>
    </citation>
    <scope>NUCLEOTIDE SEQUENCE</scope>
</reference>
<evidence type="ECO:0008006" key="2">
    <source>
        <dbReference type="Google" id="ProtNLM"/>
    </source>
</evidence>
<accession>A0A1W1D4U0</accession>
<sequence length="140" mass="16122">MIKKFTLLFVILFSSLVASELHLAKSYQEGVKEAQRQHKPIFFVQSRHTCKYCVIFEKTTLKDKRVIKALNRDFISVIAFSDDGDYIPRDLWQPATPTIWFLDPKGRPMFQPIPGAIDASSFLQALAIVKTEFDKKGKNR</sequence>
<gene>
    <name evidence="1" type="ORF">MNB_SM-3-1023</name>
</gene>
<organism evidence="1">
    <name type="scientific">hydrothermal vent metagenome</name>
    <dbReference type="NCBI Taxonomy" id="652676"/>
    <lineage>
        <taxon>unclassified sequences</taxon>
        <taxon>metagenomes</taxon>
        <taxon>ecological metagenomes</taxon>
    </lineage>
</organism>
<protein>
    <recommendedName>
        <fullName evidence="2">DUF255 domain-containing protein</fullName>
    </recommendedName>
</protein>
<dbReference type="SUPFAM" id="SSF52833">
    <property type="entry name" value="Thioredoxin-like"/>
    <property type="match status" value="1"/>
</dbReference>
<dbReference type="Gene3D" id="3.40.30.10">
    <property type="entry name" value="Glutaredoxin"/>
    <property type="match status" value="1"/>
</dbReference>
<evidence type="ECO:0000313" key="1">
    <source>
        <dbReference type="EMBL" id="SFV75608.1"/>
    </source>
</evidence>
<dbReference type="AlphaFoldDB" id="A0A1W1D4U0"/>
<dbReference type="Pfam" id="PF13899">
    <property type="entry name" value="Thioredoxin_7"/>
    <property type="match status" value="1"/>
</dbReference>